<keyword evidence="2" id="KW-1185">Reference proteome</keyword>
<gene>
    <name evidence="1" type="ORF">DSM5745_02033</name>
</gene>
<evidence type="ECO:0000313" key="1">
    <source>
        <dbReference type="EMBL" id="RDW90258.1"/>
    </source>
</evidence>
<reference evidence="1 2" key="1">
    <citation type="journal article" date="2018" name="IMA Fungus">
        <title>IMA Genome-F 9: Draft genome sequence of Annulohypoxylon stygium, Aspergillus mulundensis, Berkeleyomyces basicola (syn. Thielaviopsis basicola), Ceratocystis smalleyi, two Cercospora beticola strains, Coleophoma cylindrospora, Fusarium fracticaudum, Phialophora cf. hyalina, and Morchella septimelata.</title>
        <authorList>
            <person name="Wingfield B.D."/>
            <person name="Bills G.F."/>
            <person name="Dong Y."/>
            <person name="Huang W."/>
            <person name="Nel W.J."/>
            <person name="Swalarsk-Parry B.S."/>
            <person name="Vaghefi N."/>
            <person name="Wilken P.M."/>
            <person name="An Z."/>
            <person name="de Beer Z.W."/>
            <person name="De Vos L."/>
            <person name="Chen L."/>
            <person name="Duong T.A."/>
            <person name="Gao Y."/>
            <person name="Hammerbacher A."/>
            <person name="Kikkert J.R."/>
            <person name="Li Y."/>
            <person name="Li H."/>
            <person name="Li K."/>
            <person name="Li Q."/>
            <person name="Liu X."/>
            <person name="Ma X."/>
            <person name="Naidoo K."/>
            <person name="Pethybridge S.J."/>
            <person name="Sun J."/>
            <person name="Steenkamp E.T."/>
            <person name="van der Nest M.A."/>
            <person name="van Wyk S."/>
            <person name="Wingfield M.J."/>
            <person name="Xiong C."/>
            <person name="Yue Q."/>
            <person name="Zhang X."/>
        </authorList>
    </citation>
    <scope>NUCLEOTIDE SEQUENCE [LARGE SCALE GENOMIC DNA]</scope>
    <source>
        <strain evidence="1 2">DSM 5745</strain>
    </source>
</reference>
<dbReference type="RefSeq" id="XP_026607212.1">
    <property type="nucleotide sequence ID" value="XM_026744049.1"/>
</dbReference>
<protein>
    <submittedName>
        <fullName evidence="1">Uncharacterized protein</fullName>
    </submittedName>
</protein>
<dbReference type="GeneID" id="38112403"/>
<organism evidence="1 2">
    <name type="scientific">Aspergillus mulundensis</name>
    <dbReference type="NCBI Taxonomy" id="1810919"/>
    <lineage>
        <taxon>Eukaryota</taxon>
        <taxon>Fungi</taxon>
        <taxon>Dikarya</taxon>
        <taxon>Ascomycota</taxon>
        <taxon>Pezizomycotina</taxon>
        <taxon>Eurotiomycetes</taxon>
        <taxon>Eurotiomycetidae</taxon>
        <taxon>Eurotiales</taxon>
        <taxon>Aspergillaceae</taxon>
        <taxon>Aspergillus</taxon>
        <taxon>Aspergillus subgen. Nidulantes</taxon>
    </lineage>
</organism>
<dbReference type="AlphaFoldDB" id="A0A3D8SWU6"/>
<name>A0A3D8SWU6_9EURO</name>
<dbReference type="EMBL" id="PVWQ01000002">
    <property type="protein sequence ID" value="RDW90258.1"/>
    <property type="molecule type" value="Genomic_DNA"/>
</dbReference>
<comment type="caution">
    <text evidence="1">The sequence shown here is derived from an EMBL/GenBank/DDBJ whole genome shotgun (WGS) entry which is preliminary data.</text>
</comment>
<accession>A0A3D8SWU6</accession>
<proteinExistence type="predicted"/>
<dbReference type="Proteomes" id="UP000256690">
    <property type="component" value="Unassembled WGS sequence"/>
</dbReference>
<evidence type="ECO:0000313" key="2">
    <source>
        <dbReference type="Proteomes" id="UP000256690"/>
    </source>
</evidence>
<sequence>MGSLHSYLRLHPHKPDGFIDIDIARARMRGHRTALSNLEHLQERIHVHWHRDIRAGATARLYYA</sequence>